<dbReference type="AlphaFoldDB" id="A0A917VU94"/>
<evidence type="ECO:0000313" key="1">
    <source>
        <dbReference type="EMBL" id="GGL14677.1"/>
    </source>
</evidence>
<protein>
    <recommendedName>
        <fullName evidence="3">Phage late control D family protein</fullName>
    </recommendedName>
</protein>
<sequence length="396" mass="44151">MTGVLPLSSAGQAFYVPAFEVEVNGSPMPRNIVRDIVEVTFEDSIDGIDSFGFVLNNWDTDRLRPQYVGEGADETFWGQVQPGNGIVLSLGYQGDRPDLRVMTTGYLTALDIDLPDSGSTRITVRGLSVLDKLRDRQYTWSWPVTATGTIRDSEVAADIGDTHSSAAGKPGLPGISRVRVSDKALQDEEPQPHVFMNNQYPIVFLLQLARRNGYDLFLVRTPAGEQELYFGPSRDIHDRTYVLEWGRTLTSLKATVSTARQVKKVTVLGWDRVRKSVVRGEATIEKDGEFLPATTRALARANGREEVVTNRVVRTEKQARTHAIQQLYDLAARLVEVEGVVVGLPELRAGRKVRIERVGPHLTGDYFVTSTRHVVNDTGYRTTFKARLEGRQEAHR</sequence>
<organism evidence="1 2">
    <name type="scientific">Nocardia jinanensis</name>
    <dbReference type="NCBI Taxonomy" id="382504"/>
    <lineage>
        <taxon>Bacteria</taxon>
        <taxon>Bacillati</taxon>
        <taxon>Actinomycetota</taxon>
        <taxon>Actinomycetes</taxon>
        <taxon>Mycobacteriales</taxon>
        <taxon>Nocardiaceae</taxon>
        <taxon>Nocardia</taxon>
    </lineage>
</organism>
<proteinExistence type="predicted"/>
<dbReference type="SUPFAM" id="SSF69279">
    <property type="entry name" value="Phage tail proteins"/>
    <property type="match status" value="1"/>
</dbReference>
<dbReference type="RefSeq" id="WP_058856620.1">
    <property type="nucleotide sequence ID" value="NZ_BMMH01000005.1"/>
</dbReference>
<dbReference type="EMBL" id="BMMH01000005">
    <property type="protein sequence ID" value="GGL14677.1"/>
    <property type="molecule type" value="Genomic_DNA"/>
</dbReference>
<dbReference type="Proteomes" id="UP000638263">
    <property type="component" value="Unassembled WGS sequence"/>
</dbReference>
<name>A0A917VU94_9NOCA</name>
<reference evidence="1" key="1">
    <citation type="journal article" date="2014" name="Int. J. Syst. Evol. Microbiol.">
        <title>Complete genome sequence of Corynebacterium casei LMG S-19264T (=DSM 44701T), isolated from a smear-ripened cheese.</title>
        <authorList>
            <consortium name="US DOE Joint Genome Institute (JGI-PGF)"/>
            <person name="Walter F."/>
            <person name="Albersmeier A."/>
            <person name="Kalinowski J."/>
            <person name="Ruckert C."/>
        </authorList>
    </citation>
    <scope>NUCLEOTIDE SEQUENCE</scope>
    <source>
        <strain evidence="1">CGMCC 4.3508</strain>
    </source>
</reference>
<reference evidence="1" key="2">
    <citation type="submission" date="2020-09" db="EMBL/GenBank/DDBJ databases">
        <authorList>
            <person name="Sun Q."/>
            <person name="Zhou Y."/>
        </authorList>
    </citation>
    <scope>NUCLEOTIDE SEQUENCE</scope>
    <source>
        <strain evidence="1">CGMCC 4.3508</strain>
    </source>
</reference>
<gene>
    <name evidence="1" type="ORF">GCM10011588_31500</name>
</gene>
<evidence type="ECO:0000313" key="2">
    <source>
        <dbReference type="Proteomes" id="UP000638263"/>
    </source>
</evidence>
<keyword evidence="2" id="KW-1185">Reference proteome</keyword>
<comment type="caution">
    <text evidence="1">The sequence shown here is derived from an EMBL/GenBank/DDBJ whole genome shotgun (WGS) entry which is preliminary data.</text>
</comment>
<evidence type="ECO:0008006" key="3">
    <source>
        <dbReference type="Google" id="ProtNLM"/>
    </source>
</evidence>
<accession>A0A917VU94</accession>